<evidence type="ECO:0000256" key="1">
    <source>
        <dbReference type="SAM" id="MobiDB-lite"/>
    </source>
</evidence>
<organism evidence="2 3">
    <name type="scientific">Paractinoplanes tereljensis</name>
    <dbReference type="NCBI Taxonomy" id="571912"/>
    <lineage>
        <taxon>Bacteria</taxon>
        <taxon>Bacillati</taxon>
        <taxon>Actinomycetota</taxon>
        <taxon>Actinomycetes</taxon>
        <taxon>Micromonosporales</taxon>
        <taxon>Micromonosporaceae</taxon>
        <taxon>Paractinoplanes</taxon>
    </lineage>
</organism>
<keyword evidence="3" id="KW-1185">Reference proteome</keyword>
<evidence type="ECO:0000313" key="3">
    <source>
        <dbReference type="Proteomes" id="UP000623608"/>
    </source>
</evidence>
<gene>
    <name evidence="2" type="ORF">Ate02nite_25390</name>
</gene>
<dbReference type="EMBL" id="BOMY01000018">
    <property type="protein sequence ID" value="GIF19809.1"/>
    <property type="molecule type" value="Genomic_DNA"/>
</dbReference>
<feature type="region of interest" description="Disordered" evidence="1">
    <location>
        <begin position="1"/>
        <end position="25"/>
    </location>
</feature>
<dbReference type="AlphaFoldDB" id="A0A919NJF7"/>
<protein>
    <submittedName>
        <fullName evidence="2">Uncharacterized protein</fullName>
    </submittedName>
</protein>
<accession>A0A919NJF7</accession>
<dbReference type="Proteomes" id="UP000623608">
    <property type="component" value="Unassembled WGS sequence"/>
</dbReference>
<comment type="caution">
    <text evidence="2">The sequence shown here is derived from an EMBL/GenBank/DDBJ whole genome shotgun (WGS) entry which is preliminary data.</text>
</comment>
<reference evidence="2" key="1">
    <citation type="submission" date="2021-01" db="EMBL/GenBank/DDBJ databases">
        <title>Whole genome shotgun sequence of Actinoplanes tereljensis NBRC 105297.</title>
        <authorList>
            <person name="Komaki H."/>
            <person name="Tamura T."/>
        </authorList>
    </citation>
    <scope>NUCLEOTIDE SEQUENCE</scope>
    <source>
        <strain evidence="2">NBRC 105297</strain>
    </source>
</reference>
<name>A0A919NJF7_9ACTN</name>
<evidence type="ECO:0000313" key="2">
    <source>
        <dbReference type="EMBL" id="GIF19809.1"/>
    </source>
</evidence>
<proteinExistence type="predicted"/>
<sequence length="67" mass="6938">MAAQNKLPGTEVSGGAGARQTQSVSMKGHLNVAELVSDRAAAPSPFGDDQTFPLPVERLTYIPSTPA</sequence>
<dbReference type="RefSeq" id="WP_203804521.1">
    <property type="nucleotide sequence ID" value="NZ_BOMY01000018.1"/>
</dbReference>